<organism evidence="1 2">
    <name type="scientific">Eimeria acervulina</name>
    <name type="common">Coccidian parasite</name>
    <dbReference type="NCBI Taxonomy" id="5801"/>
    <lineage>
        <taxon>Eukaryota</taxon>
        <taxon>Sar</taxon>
        <taxon>Alveolata</taxon>
        <taxon>Apicomplexa</taxon>
        <taxon>Conoidasida</taxon>
        <taxon>Coccidia</taxon>
        <taxon>Eucoccidiorida</taxon>
        <taxon>Eimeriorina</taxon>
        <taxon>Eimeriidae</taxon>
        <taxon>Eimeria</taxon>
    </lineage>
</organism>
<sequence length="118" mass="13345">MRYETPSSDEALIRRYALACRCVCALYLGEGTRMNSLCAEKERAVLWPFPNAFRLAEQQETLLRCGQESVRWSGHDLGVRCMGGGEPEEQKAWNVVRAIASAALEVLDRKNAVWKVKQ</sequence>
<reference evidence="1" key="1">
    <citation type="submission" date="2013-10" db="EMBL/GenBank/DDBJ databases">
        <title>Genomic analysis of the causative agents of coccidiosis in chickens.</title>
        <authorList>
            <person name="Reid A.J."/>
            <person name="Blake D."/>
            <person name="Billington K."/>
            <person name="Browne H."/>
            <person name="Dunn M."/>
            <person name="Hung S."/>
            <person name="Kawahara F."/>
            <person name="Miranda-Saavedra D."/>
            <person name="Mourier T."/>
            <person name="Nagra H."/>
            <person name="Otto T.D."/>
            <person name="Rawlings N."/>
            <person name="Sanchez A."/>
            <person name="Sanders M."/>
            <person name="Subramaniam C."/>
            <person name="Tay Y."/>
            <person name="Dear P."/>
            <person name="Doerig C."/>
            <person name="Gruber A."/>
            <person name="Parkinson J."/>
            <person name="Shirley M."/>
            <person name="Wan K.L."/>
            <person name="Berriman M."/>
            <person name="Tomley F."/>
            <person name="Pain A."/>
        </authorList>
    </citation>
    <scope>NUCLEOTIDE SEQUENCE [LARGE SCALE GENOMIC DNA]</scope>
    <source>
        <strain evidence="1">Houghton</strain>
    </source>
</reference>
<evidence type="ECO:0000313" key="1">
    <source>
        <dbReference type="EMBL" id="CDI83149.1"/>
    </source>
</evidence>
<reference evidence="1" key="2">
    <citation type="submission" date="2013-10" db="EMBL/GenBank/DDBJ databases">
        <authorList>
            <person name="Aslett M."/>
        </authorList>
    </citation>
    <scope>NUCLEOTIDE SEQUENCE [LARGE SCALE GENOMIC DNA]</scope>
    <source>
        <strain evidence="1">Houghton</strain>
    </source>
</reference>
<evidence type="ECO:0000313" key="2">
    <source>
        <dbReference type="Proteomes" id="UP000018050"/>
    </source>
</evidence>
<proteinExistence type="predicted"/>
<gene>
    <name evidence="1" type="ORF">EAH_00068520</name>
</gene>
<protein>
    <submittedName>
        <fullName evidence="1">Uncharacterized protein</fullName>
    </submittedName>
</protein>
<dbReference type="EMBL" id="HG673289">
    <property type="protein sequence ID" value="CDI83149.1"/>
    <property type="molecule type" value="Genomic_DNA"/>
</dbReference>
<name>U6GX90_EIMAC</name>
<keyword evidence="2" id="KW-1185">Reference proteome</keyword>
<dbReference type="RefSeq" id="XP_013247686.1">
    <property type="nucleotide sequence ID" value="XM_013392232.1"/>
</dbReference>
<dbReference type="VEuPathDB" id="ToxoDB:EAH_00068520"/>
<dbReference type="GeneID" id="25274919"/>
<dbReference type="Proteomes" id="UP000018050">
    <property type="component" value="Unassembled WGS sequence"/>
</dbReference>
<dbReference type="AlphaFoldDB" id="U6GX90"/>
<accession>U6GX90</accession>